<dbReference type="Gene3D" id="1.20.1600.10">
    <property type="entry name" value="Outer membrane efflux proteins (OEP)"/>
    <property type="match status" value="1"/>
</dbReference>
<dbReference type="GO" id="GO:0015562">
    <property type="term" value="F:efflux transmembrane transporter activity"/>
    <property type="evidence" value="ECO:0007669"/>
    <property type="project" value="InterPro"/>
</dbReference>
<keyword evidence="4" id="KW-1134">Transmembrane beta strand</keyword>
<comment type="subcellular location">
    <subcellularLocation>
        <location evidence="1">Cell outer membrane</location>
    </subcellularLocation>
</comment>
<comment type="similarity">
    <text evidence="2">Belongs to the outer membrane factor (OMF) (TC 1.B.17) family.</text>
</comment>
<keyword evidence="5" id="KW-0812">Transmembrane</keyword>
<proteinExistence type="inferred from homology"/>
<evidence type="ECO:0000256" key="5">
    <source>
        <dbReference type="ARBA" id="ARBA00022692"/>
    </source>
</evidence>
<keyword evidence="7" id="KW-0998">Cell outer membrane</keyword>
<evidence type="ECO:0000313" key="9">
    <source>
        <dbReference type="Proteomes" id="UP000219329"/>
    </source>
</evidence>
<dbReference type="GO" id="GO:1990281">
    <property type="term" value="C:efflux pump complex"/>
    <property type="evidence" value="ECO:0007669"/>
    <property type="project" value="TreeGrafter"/>
</dbReference>
<dbReference type="InterPro" id="IPR051906">
    <property type="entry name" value="TolC-like"/>
</dbReference>
<dbReference type="InterPro" id="IPR010130">
    <property type="entry name" value="T1SS_OMP_TolC"/>
</dbReference>
<evidence type="ECO:0000256" key="6">
    <source>
        <dbReference type="ARBA" id="ARBA00023136"/>
    </source>
</evidence>
<keyword evidence="6" id="KW-0472">Membrane</keyword>
<dbReference type="EMBL" id="NTJZ01000002">
    <property type="protein sequence ID" value="PDH34825.1"/>
    <property type="molecule type" value="Genomic_DNA"/>
</dbReference>
<protein>
    <recommendedName>
        <fullName evidence="10">Type I secretion protein TolC</fullName>
    </recommendedName>
</protein>
<keyword evidence="3" id="KW-0813">Transport</keyword>
<dbReference type="PANTHER" id="PTHR30026">
    <property type="entry name" value="OUTER MEMBRANE PROTEIN TOLC"/>
    <property type="match status" value="1"/>
</dbReference>
<dbReference type="GO" id="GO:0015288">
    <property type="term" value="F:porin activity"/>
    <property type="evidence" value="ECO:0007669"/>
    <property type="project" value="TreeGrafter"/>
</dbReference>
<reference evidence="8 9" key="1">
    <citation type="submission" date="2017-08" db="EMBL/GenBank/DDBJ databases">
        <title>Fine stratification of microbial communities through a metagenomic profile of the photic zone.</title>
        <authorList>
            <person name="Haro-Moreno J.M."/>
            <person name="Lopez-Perez M."/>
            <person name="De La Torre J."/>
            <person name="Picazo A."/>
            <person name="Camacho A."/>
            <person name="Rodriguez-Valera F."/>
        </authorList>
    </citation>
    <scope>NUCLEOTIDE SEQUENCE [LARGE SCALE GENOMIC DNA]</scope>
    <source>
        <strain evidence="8">MED-G28</strain>
    </source>
</reference>
<evidence type="ECO:0000256" key="7">
    <source>
        <dbReference type="ARBA" id="ARBA00023237"/>
    </source>
</evidence>
<sequence>MGRIAKFIGILLVSIISATASYGDDLVTILNLALENDPTLKQAKANYRANRETMVQSRSTLLPSFGLQASTTRLTSGPTDSRYVNIPDPISGNLVSTRIIDDHSFRPGINNHNWGIGLNQSVLNLSNWYNFQSSQASDRAAAVNLAAQEQDLIMRVAMAYFDVLRAQELLETNLQEEEAAQTSLQQTQQREAVGLVAITDVYDAQAAFDLARNTTILQRDFLQARFEALEALTGQAHPNVDELREDFPIVEVEGNLLEWENQSDDNSLAVAAAEFNLTASRKNLSARKSEHLPTLDISAFYGHVVTAPIVNQGIEIGGGASDRSQLALNLSIPIYSGGATRSRRRAAEYQVIAAQESLEFTKRQLTQNIRNAYRRVNTDVLVIAQRQQSITSAQSALDATELGAEVGTRNIVEVLLARENLYRALRLYADARFDYVIDSLVLKQVSGILTPQDVLDLNEWLAEET</sequence>
<evidence type="ECO:0008006" key="10">
    <source>
        <dbReference type="Google" id="ProtNLM"/>
    </source>
</evidence>
<accession>A0A2A5WE54</accession>
<evidence type="ECO:0000256" key="3">
    <source>
        <dbReference type="ARBA" id="ARBA00022448"/>
    </source>
</evidence>
<organism evidence="8 9">
    <name type="scientific">OM182 bacterium MED-G28</name>
    <dbReference type="NCBI Taxonomy" id="1986256"/>
    <lineage>
        <taxon>Bacteria</taxon>
        <taxon>Pseudomonadati</taxon>
        <taxon>Pseudomonadota</taxon>
        <taxon>Gammaproteobacteria</taxon>
        <taxon>OMG group</taxon>
        <taxon>OM182 clade</taxon>
    </lineage>
</organism>
<name>A0A2A5WE54_9GAMM</name>
<evidence type="ECO:0000256" key="4">
    <source>
        <dbReference type="ARBA" id="ARBA00022452"/>
    </source>
</evidence>
<dbReference type="AlphaFoldDB" id="A0A2A5WE54"/>
<dbReference type="InterPro" id="IPR003423">
    <property type="entry name" value="OMP_efflux"/>
</dbReference>
<gene>
    <name evidence="8" type="ORF">CNF02_02030</name>
</gene>
<dbReference type="Pfam" id="PF02321">
    <property type="entry name" value="OEP"/>
    <property type="match status" value="2"/>
</dbReference>
<dbReference type="SUPFAM" id="SSF56954">
    <property type="entry name" value="Outer membrane efflux proteins (OEP)"/>
    <property type="match status" value="1"/>
</dbReference>
<comment type="caution">
    <text evidence="8">The sequence shown here is derived from an EMBL/GenBank/DDBJ whole genome shotgun (WGS) entry which is preliminary data.</text>
</comment>
<evidence type="ECO:0000256" key="1">
    <source>
        <dbReference type="ARBA" id="ARBA00004442"/>
    </source>
</evidence>
<dbReference type="Proteomes" id="UP000219329">
    <property type="component" value="Unassembled WGS sequence"/>
</dbReference>
<evidence type="ECO:0000256" key="2">
    <source>
        <dbReference type="ARBA" id="ARBA00007613"/>
    </source>
</evidence>
<evidence type="ECO:0000313" key="8">
    <source>
        <dbReference type="EMBL" id="PDH34825.1"/>
    </source>
</evidence>
<dbReference type="NCBIfam" id="TIGR01844">
    <property type="entry name" value="type_I_sec_TolC"/>
    <property type="match status" value="1"/>
</dbReference>
<dbReference type="PANTHER" id="PTHR30026:SF20">
    <property type="entry name" value="OUTER MEMBRANE PROTEIN TOLC"/>
    <property type="match status" value="1"/>
</dbReference>
<dbReference type="GO" id="GO:0009279">
    <property type="term" value="C:cell outer membrane"/>
    <property type="evidence" value="ECO:0007669"/>
    <property type="project" value="UniProtKB-SubCell"/>
</dbReference>